<reference evidence="13" key="2">
    <citation type="submission" date="2023-01" db="EMBL/GenBank/DDBJ databases">
        <title>Gilvimarinus xylanilyticus HB14 isolated from Caulerpa lentillifera aquaculture base in Hainan, China.</title>
        <authorList>
            <person name="Zhang Y.-J."/>
        </authorList>
    </citation>
    <scope>NUCLEOTIDE SEQUENCE</scope>
    <source>
        <strain evidence="13">HB14</strain>
    </source>
</reference>
<dbReference type="Gene3D" id="3.40.980.10">
    <property type="entry name" value="MoaB/Mog-like domain"/>
    <property type="match status" value="1"/>
</dbReference>
<evidence type="ECO:0000256" key="4">
    <source>
        <dbReference type="ARBA" id="ARBA00010763"/>
    </source>
</evidence>
<dbReference type="AlphaFoldDB" id="A0A9X2KTZ9"/>
<evidence type="ECO:0000256" key="2">
    <source>
        <dbReference type="ARBA" id="ARBA00002901"/>
    </source>
</evidence>
<comment type="function">
    <text evidence="2 11">Catalyzes the insertion of molybdate into adenylated molybdopterin with the concomitant release of AMP.</text>
</comment>
<evidence type="ECO:0000256" key="10">
    <source>
        <dbReference type="ARBA" id="ARBA00047317"/>
    </source>
</evidence>
<evidence type="ECO:0000259" key="12">
    <source>
        <dbReference type="SMART" id="SM00852"/>
    </source>
</evidence>
<dbReference type="Pfam" id="PF03453">
    <property type="entry name" value="MoeA_N"/>
    <property type="match status" value="1"/>
</dbReference>
<evidence type="ECO:0000256" key="7">
    <source>
        <dbReference type="ARBA" id="ARBA00022723"/>
    </source>
</evidence>
<evidence type="ECO:0000256" key="6">
    <source>
        <dbReference type="ARBA" id="ARBA00022679"/>
    </source>
</evidence>
<dbReference type="FunFam" id="3.40.980.10:FF:000004">
    <property type="entry name" value="Molybdopterin molybdenumtransferase"/>
    <property type="match status" value="1"/>
</dbReference>
<organism evidence="13 14">
    <name type="scientific">Gilvimarinus xylanilyticus</name>
    <dbReference type="NCBI Taxonomy" id="2944139"/>
    <lineage>
        <taxon>Bacteria</taxon>
        <taxon>Pseudomonadati</taxon>
        <taxon>Pseudomonadota</taxon>
        <taxon>Gammaproteobacteria</taxon>
        <taxon>Cellvibrionales</taxon>
        <taxon>Cellvibrionaceae</taxon>
        <taxon>Gilvimarinus</taxon>
    </lineage>
</organism>
<keyword evidence="6 11" id="KW-0808">Transferase</keyword>
<keyword evidence="7 11" id="KW-0479">Metal-binding</keyword>
<dbReference type="CDD" id="cd00887">
    <property type="entry name" value="MoeA"/>
    <property type="match status" value="1"/>
</dbReference>
<dbReference type="NCBIfam" id="NF045515">
    <property type="entry name" value="Glp_gephyrin"/>
    <property type="match status" value="1"/>
</dbReference>
<evidence type="ECO:0000256" key="8">
    <source>
        <dbReference type="ARBA" id="ARBA00022842"/>
    </source>
</evidence>
<dbReference type="Pfam" id="PF00994">
    <property type="entry name" value="MoCF_biosynth"/>
    <property type="match status" value="1"/>
</dbReference>
<reference evidence="13" key="1">
    <citation type="submission" date="2022-05" db="EMBL/GenBank/DDBJ databases">
        <authorList>
            <person name="Sun H.-N."/>
        </authorList>
    </citation>
    <scope>NUCLEOTIDE SEQUENCE</scope>
    <source>
        <strain evidence="13">HB14</strain>
    </source>
</reference>
<dbReference type="PANTHER" id="PTHR10192:SF5">
    <property type="entry name" value="GEPHYRIN"/>
    <property type="match status" value="1"/>
</dbReference>
<comment type="caution">
    <text evidence="13">The sequence shown here is derived from an EMBL/GenBank/DDBJ whole genome shotgun (WGS) entry which is preliminary data.</text>
</comment>
<evidence type="ECO:0000313" key="14">
    <source>
        <dbReference type="Proteomes" id="UP001139319"/>
    </source>
</evidence>
<dbReference type="InterPro" id="IPR036688">
    <property type="entry name" value="MoeA_C_domain_IV_sf"/>
</dbReference>
<dbReference type="RefSeq" id="WP_253968679.1">
    <property type="nucleotide sequence ID" value="NZ_JAMFTH010000005.1"/>
</dbReference>
<protein>
    <recommendedName>
        <fullName evidence="11">Molybdopterin molybdenumtransferase</fullName>
        <ecNumber evidence="11">2.10.1.1</ecNumber>
    </recommendedName>
</protein>
<dbReference type="SMART" id="SM00852">
    <property type="entry name" value="MoCF_biosynth"/>
    <property type="match status" value="1"/>
</dbReference>
<evidence type="ECO:0000256" key="3">
    <source>
        <dbReference type="ARBA" id="ARBA00005046"/>
    </source>
</evidence>
<dbReference type="Proteomes" id="UP001139319">
    <property type="component" value="Unassembled WGS sequence"/>
</dbReference>
<keyword evidence="8 11" id="KW-0460">Magnesium</keyword>
<gene>
    <name evidence="13" type="ORF">M6D89_13860</name>
</gene>
<dbReference type="GO" id="GO:0061599">
    <property type="term" value="F:molybdopterin molybdotransferase activity"/>
    <property type="evidence" value="ECO:0007669"/>
    <property type="project" value="UniProtKB-UniRule"/>
</dbReference>
<dbReference type="InterPro" id="IPR036135">
    <property type="entry name" value="MoeA_linker/N_sf"/>
</dbReference>
<evidence type="ECO:0000256" key="5">
    <source>
        <dbReference type="ARBA" id="ARBA00022505"/>
    </source>
</evidence>
<comment type="similarity">
    <text evidence="4 11">Belongs to the MoeA family.</text>
</comment>
<dbReference type="InterPro" id="IPR005111">
    <property type="entry name" value="MoeA_C_domain_IV"/>
</dbReference>
<evidence type="ECO:0000256" key="1">
    <source>
        <dbReference type="ARBA" id="ARBA00001946"/>
    </source>
</evidence>
<keyword evidence="9 11" id="KW-0501">Molybdenum cofactor biosynthesis</keyword>
<dbReference type="GO" id="GO:0005829">
    <property type="term" value="C:cytosol"/>
    <property type="evidence" value="ECO:0007669"/>
    <property type="project" value="TreeGrafter"/>
</dbReference>
<feature type="domain" description="MoaB/Mog" evidence="12">
    <location>
        <begin position="179"/>
        <end position="316"/>
    </location>
</feature>
<comment type="cofactor">
    <cofactor evidence="1 11">
        <name>Mg(2+)</name>
        <dbReference type="ChEBI" id="CHEBI:18420"/>
    </cofactor>
</comment>
<dbReference type="SUPFAM" id="SSF63867">
    <property type="entry name" value="MoeA C-terminal domain-like"/>
    <property type="match status" value="1"/>
</dbReference>
<dbReference type="InterPro" id="IPR038987">
    <property type="entry name" value="MoeA-like"/>
</dbReference>
<dbReference type="GO" id="GO:0006777">
    <property type="term" value="P:Mo-molybdopterin cofactor biosynthetic process"/>
    <property type="evidence" value="ECO:0007669"/>
    <property type="project" value="UniProtKB-UniRule"/>
</dbReference>
<comment type="pathway">
    <text evidence="3 11">Cofactor biosynthesis; molybdopterin biosynthesis.</text>
</comment>
<dbReference type="GO" id="GO:0046872">
    <property type="term" value="F:metal ion binding"/>
    <property type="evidence" value="ECO:0007669"/>
    <property type="project" value="UniProtKB-UniRule"/>
</dbReference>
<dbReference type="InterPro" id="IPR036425">
    <property type="entry name" value="MoaB/Mog-like_dom_sf"/>
</dbReference>
<keyword evidence="14" id="KW-1185">Reference proteome</keyword>
<accession>A0A9X2KTZ9</accession>
<proteinExistence type="inferred from homology"/>
<dbReference type="SUPFAM" id="SSF63882">
    <property type="entry name" value="MoeA N-terminal region -like"/>
    <property type="match status" value="1"/>
</dbReference>
<dbReference type="Gene3D" id="3.90.105.10">
    <property type="entry name" value="Molybdopterin biosynthesis moea protein, domain 2"/>
    <property type="match status" value="1"/>
</dbReference>
<evidence type="ECO:0000256" key="9">
    <source>
        <dbReference type="ARBA" id="ARBA00023150"/>
    </source>
</evidence>
<dbReference type="Gene3D" id="2.40.340.10">
    <property type="entry name" value="MoeA, C-terminal, domain IV"/>
    <property type="match status" value="1"/>
</dbReference>
<dbReference type="Gene3D" id="2.170.190.11">
    <property type="entry name" value="Molybdopterin biosynthesis moea protein, domain 3"/>
    <property type="match status" value="1"/>
</dbReference>
<dbReference type="InterPro" id="IPR001453">
    <property type="entry name" value="MoaB/Mog_dom"/>
</dbReference>
<dbReference type="EMBL" id="JAMFTH010000005">
    <property type="protein sequence ID" value="MCP8900386.1"/>
    <property type="molecule type" value="Genomic_DNA"/>
</dbReference>
<dbReference type="NCBIfam" id="TIGR00177">
    <property type="entry name" value="molyb_syn"/>
    <property type="match status" value="1"/>
</dbReference>
<evidence type="ECO:0000313" key="13">
    <source>
        <dbReference type="EMBL" id="MCP8900386.1"/>
    </source>
</evidence>
<keyword evidence="5 11" id="KW-0500">Molybdenum</keyword>
<dbReference type="EC" id="2.10.1.1" evidence="11"/>
<evidence type="ECO:0000256" key="11">
    <source>
        <dbReference type="RuleBase" id="RU365090"/>
    </source>
</evidence>
<comment type="catalytic activity">
    <reaction evidence="10">
        <text>adenylyl-molybdopterin + molybdate = Mo-molybdopterin + AMP + H(+)</text>
        <dbReference type="Rhea" id="RHEA:35047"/>
        <dbReference type="ChEBI" id="CHEBI:15378"/>
        <dbReference type="ChEBI" id="CHEBI:36264"/>
        <dbReference type="ChEBI" id="CHEBI:62727"/>
        <dbReference type="ChEBI" id="CHEBI:71302"/>
        <dbReference type="ChEBI" id="CHEBI:456215"/>
        <dbReference type="EC" id="2.10.1.1"/>
    </reaction>
</comment>
<sequence>MNAPLSLDQARANLVEAAYRRRVTDTLEVPLDQALGRILAVDVHASMDVPPAANSAMDGYALASADAQAGNELRVSQAIAAGGVAQPLQPGTAARILTGAEIPAGADVVIIQENTERDGDTIRLLEDASRGDNIRPQGQDIPRGQRVLPAGHRLRPQDMGLLASVGCVQVSVRPRLRVAVLSTGDELVEPGQALGPGQIYNSNRPMIAGLLNELDAQVVLTQQVNDTPEATRQALTLAAEQADVVLTCGGVSVGDEDHVKAAIESLGELSFWKVAMKPGKPLASGRVGEAMFLGLPGNPVSAWVTFQLLVRPVLQVLSGQAATELVRWQVPAGFERAGGGRRDEYARGRFTDTEVTIYPQQSSGALSSVAWANCLVHLPAGESVQTGQPLTVLPFMQW</sequence>
<dbReference type="InterPro" id="IPR005110">
    <property type="entry name" value="MoeA_linker/N"/>
</dbReference>
<dbReference type="Pfam" id="PF03454">
    <property type="entry name" value="MoeA_C"/>
    <property type="match status" value="1"/>
</dbReference>
<dbReference type="SUPFAM" id="SSF53218">
    <property type="entry name" value="Molybdenum cofactor biosynthesis proteins"/>
    <property type="match status" value="1"/>
</dbReference>
<dbReference type="PANTHER" id="PTHR10192">
    <property type="entry name" value="MOLYBDOPTERIN BIOSYNTHESIS PROTEIN"/>
    <property type="match status" value="1"/>
</dbReference>
<name>A0A9X2KTZ9_9GAMM</name>